<reference evidence="1 2" key="2">
    <citation type="journal article" date="2022" name="Mol. Ecol. Resour.">
        <title>The genomes of chicory, endive, great burdock and yacon provide insights into Asteraceae paleo-polyploidization history and plant inulin production.</title>
        <authorList>
            <person name="Fan W."/>
            <person name="Wang S."/>
            <person name="Wang H."/>
            <person name="Wang A."/>
            <person name="Jiang F."/>
            <person name="Liu H."/>
            <person name="Zhao H."/>
            <person name="Xu D."/>
            <person name="Zhang Y."/>
        </authorList>
    </citation>
    <scope>NUCLEOTIDE SEQUENCE [LARGE SCALE GENOMIC DNA]</scope>
    <source>
        <strain evidence="2">cv. Punajuju</strain>
        <tissue evidence="1">Leaves</tissue>
    </source>
</reference>
<proteinExistence type="predicted"/>
<evidence type="ECO:0000313" key="1">
    <source>
        <dbReference type="EMBL" id="KAI3751385.1"/>
    </source>
</evidence>
<name>A0ACB9DY54_CICIN</name>
<organism evidence="1 2">
    <name type="scientific">Cichorium intybus</name>
    <name type="common">Chicory</name>
    <dbReference type="NCBI Taxonomy" id="13427"/>
    <lineage>
        <taxon>Eukaryota</taxon>
        <taxon>Viridiplantae</taxon>
        <taxon>Streptophyta</taxon>
        <taxon>Embryophyta</taxon>
        <taxon>Tracheophyta</taxon>
        <taxon>Spermatophyta</taxon>
        <taxon>Magnoliopsida</taxon>
        <taxon>eudicotyledons</taxon>
        <taxon>Gunneridae</taxon>
        <taxon>Pentapetalae</taxon>
        <taxon>asterids</taxon>
        <taxon>campanulids</taxon>
        <taxon>Asterales</taxon>
        <taxon>Asteraceae</taxon>
        <taxon>Cichorioideae</taxon>
        <taxon>Cichorieae</taxon>
        <taxon>Cichoriinae</taxon>
        <taxon>Cichorium</taxon>
    </lineage>
</organism>
<protein>
    <submittedName>
        <fullName evidence="1">Uncharacterized protein</fullName>
    </submittedName>
</protein>
<keyword evidence="2" id="KW-1185">Reference proteome</keyword>
<comment type="caution">
    <text evidence="1">The sequence shown here is derived from an EMBL/GenBank/DDBJ whole genome shotgun (WGS) entry which is preliminary data.</text>
</comment>
<dbReference type="EMBL" id="CM042012">
    <property type="protein sequence ID" value="KAI3751385.1"/>
    <property type="molecule type" value="Genomic_DNA"/>
</dbReference>
<dbReference type="Proteomes" id="UP001055811">
    <property type="component" value="Linkage Group LG04"/>
</dbReference>
<sequence>MYNLFVFDHLELEFCHLYGSSSSDDDAFFPVLVTGIARYCRRKREASVKKTRKTINRDRAAAHELLVRDYFTEDCLYDDKQFKRRFRLNKSLVLRLCNDLAENYEEWRLGWDGRGRRGFSTYQKVSAALRLIATGQTSDSTDDYIKMADRTSREYTYLFAECLIELYGDIYLRRPTKSDVEELYQAHHAAHGFTGMLGSLDCTHWAWENCPSAWRGQFTRGDHGVPTMMLEAVASHDLWIWHAFFGVAGSNNDINVLNESPIFNDILTGKAPDCPFVVNGNEYKHGYYLVDVIYPEYATFVKAYQHPVDEKRKLFKAAQESARKDVERAFGVLKKRFHIIKYPSRAWDKDKIANIMYACIILHNMIIEEKGRAICMYNPHDAANPHQQFVPGSPQYFARVMEIHSKETHDNLRHDLTEHIYETRMEHDDDDNDEYLQRNGGERGRLKMENTTATSPPPPTTSNHNSNAKIFANTSKTREEGELSASENDEFAGSQIPDRNRTTLPGAQLNKDSYLIGKSSLTRNPTYSGVASRTSVQSNNRKSTEKNRVPFVISFSDDDSASDSEEHMKENTIGSDDITRGVMENRKFPISVGNGNPQMLQKTTKIPKKLSVSRTFLSSMNRVNGTSSKNHNGNTFHIKKSNPPTKNKTGPNIHINSSKLQDLRQLIAIRENELKSKASSAIKNITAHMNSKSTAVRSRDSTELLEPKEPEKKRLKVNEPPTDTVMSVDQQDRPVIESTLVADISAPESDGPKGRCDGSYSDKETGRSSAMQQTKKVKNHNTPLTNLPSGTGIIRNSRRHNRNTNIVESSGPLVAKTAKTSPHKQARLNNPTFWNHFGPTNISETADMDLKSLLEIEEQQDKELDEAQEHRRKCEIEERNALKAYRKAQRALAEANTKCSYLYHKRELFSANLRSHVMEDSTMFWSNMPRQHPGPKLVTESCGEPDTSTSEEPQEEEEKTNDVSSSLHENNNNNDNDNVLGEDEQTSAFELKGGDSSLDEGTCSERTKNENSVTVDPTEDSLLLEATLRSQLFERLKNRTSKKVESGQSIEPVVEREDGEIMEASGDFHGSLTESILRSAFSHVKFKPADETKVVEEVCGARNADFVSNSKMEIYVGEIGSYSNNLPIDPSWPLCMYELRGKCNNDECPWQHLKDYSSNDGLSLKSGNGSVPLAPPTYLVCLDSLKADSHPYKYLLAQTVEQRWQKYFSASLVVSSSFLADLNSDEPYLHGPETRIEVNGGWNRQSSYFHGQNVKEGLPDQHTVDTDQPLEIALVKLSREVDKQKGRREALIVLARALEEHPTSVPLWIVYLHIYYSNQKSIGKDDLFHYAIENNDSSYELWLMYINSREKLDDRLLGYNTAMSALCRHASDPELDSECILDLFLQMINCLISCGEVNKAIQKVYQLIPSTNKSSDLCDILTYLTISDKCVLWISSIYLIMYKKLPDTIFGQFECPKKLPAIQWHSVLLTPDEKHQAVTLMEMASESLKESQLFAINHIRCTTVLQGFDSGKNLLKKYLQLYPSSMELVLLSIRVNEFDSVNAFEDALTNCAGNPGVQCIWNQYAEYALRDGKTEFAKELMERWVLNSSNQTDIVYGLLNLSLHKQLQNKHTESRIAIEQALDVASFEDYNHCASEHAVFFLKNSFNLDKPVLDKFLNRLNRYITDSRAKPPPEQLSRSFIKTIKNPKIQKLVNNLLSPVSSDFSLMNSVLESCFGSSLVPFELSEKPSDFVDFAEGLMEMRPGNYELALSLCKMQLGGGNSNSICFWAGSLLMNCLFQAVPVAPESVWVEAVGVLGKMLDFKSVLESFLKRALSVYPCSVSLWKSYLGLYGNGGSDDGNAVIEMAREKGIQIHV</sequence>
<accession>A0ACB9DY54</accession>
<gene>
    <name evidence="1" type="ORF">L2E82_22469</name>
</gene>
<evidence type="ECO:0000313" key="2">
    <source>
        <dbReference type="Proteomes" id="UP001055811"/>
    </source>
</evidence>
<reference evidence="2" key="1">
    <citation type="journal article" date="2022" name="Mol. Ecol. Resour.">
        <title>The genomes of chicory, endive, great burdock and yacon provide insights into Asteraceae palaeo-polyploidization history and plant inulin production.</title>
        <authorList>
            <person name="Fan W."/>
            <person name="Wang S."/>
            <person name="Wang H."/>
            <person name="Wang A."/>
            <person name="Jiang F."/>
            <person name="Liu H."/>
            <person name="Zhao H."/>
            <person name="Xu D."/>
            <person name="Zhang Y."/>
        </authorList>
    </citation>
    <scope>NUCLEOTIDE SEQUENCE [LARGE SCALE GENOMIC DNA]</scope>
    <source>
        <strain evidence="2">cv. Punajuju</strain>
    </source>
</reference>